<dbReference type="SMART" id="SM00387">
    <property type="entry name" value="HATPase_c"/>
    <property type="match status" value="1"/>
</dbReference>
<dbReference type="SUPFAM" id="SSF103190">
    <property type="entry name" value="Sensory domain-like"/>
    <property type="match status" value="1"/>
</dbReference>
<dbReference type="Gene3D" id="3.30.565.10">
    <property type="entry name" value="Histidine kinase-like ATPase, C-terminal domain"/>
    <property type="match status" value="1"/>
</dbReference>
<dbReference type="InterPro" id="IPR016120">
    <property type="entry name" value="Sig_transdc_His_kin_SpoOB"/>
</dbReference>
<keyword evidence="6" id="KW-0808">Transferase</keyword>
<evidence type="ECO:0000313" key="16">
    <source>
        <dbReference type="EMBL" id="KAA0974810.1"/>
    </source>
</evidence>
<evidence type="ECO:0000256" key="12">
    <source>
        <dbReference type="ARBA" id="ARBA00023012"/>
    </source>
</evidence>
<dbReference type="InterPro" id="IPR005467">
    <property type="entry name" value="His_kinase_dom"/>
</dbReference>
<accession>A0A5B0EAQ1</accession>
<evidence type="ECO:0000256" key="3">
    <source>
        <dbReference type="ARBA" id="ARBA00012438"/>
    </source>
</evidence>
<dbReference type="SUPFAM" id="SSF55785">
    <property type="entry name" value="PYP-like sensor domain (PAS domain)"/>
    <property type="match status" value="1"/>
</dbReference>
<dbReference type="GO" id="GO:0007234">
    <property type="term" value="P:osmosensory signaling via phosphorelay pathway"/>
    <property type="evidence" value="ECO:0007669"/>
    <property type="project" value="TreeGrafter"/>
</dbReference>
<dbReference type="GO" id="GO:0000156">
    <property type="term" value="F:phosphorelay response regulator activity"/>
    <property type="evidence" value="ECO:0007669"/>
    <property type="project" value="TreeGrafter"/>
</dbReference>
<sequence>MGRRTRLSLAGQFLVLQLLILVAVLVGVLAMSMAQSTATFERVESRRALSAAENLASNPTVRALLPGARPRLGAALPAIAESVRSVSGSSDSLLANTRGTVVTSSEPSRLGETFQLGASEVMEGRAWTGSTLRGGVKMLEAHVPVLDDNGKLVGFAMVGRTYPSVLERLLDATPNLMVYLGISIALGAAGSLLLSRRVKRQTLGLEPEEITALVEHREAILHGVKEGVVAIDLRERITLANDAARRLLDWPDDCEGSTLAQLSIDPALREVLTLKQPDADRLVLVGEKLVVFNRRPIESHGRLVGSVTTLRDRTELSTLEKELGATRMTTETLRAQTHEFANQLHTISGLIQLQEYDEVLSFVDGVSFSRSQLLDDVTTRIADPSVAALLIAKSSLASERRVGIDLDPATMLGRVDEALSRDVAMVVGNLVDNAIDAVAGVPDARIGIGISQEEGWVVVTVHDSGAGVDSGSFGRIFTQGYSTKSSNSAAGRGFGLALTRLVCLRRGGNVTVQNDEGAVFTARLGTKVQS</sequence>
<evidence type="ECO:0000256" key="8">
    <source>
        <dbReference type="ARBA" id="ARBA00022741"/>
    </source>
</evidence>
<organism evidence="16 17">
    <name type="scientific">Paeniglutamicibacter gangotriensis</name>
    <dbReference type="NCBI Taxonomy" id="254787"/>
    <lineage>
        <taxon>Bacteria</taxon>
        <taxon>Bacillati</taxon>
        <taxon>Actinomycetota</taxon>
        <taxon>Actinomycetes</taxon>
        <taxon>Micrococcales</taxon>
        <taxon>Micrococcaceae</taxon>
        <taxon>Paeniglutamicibacter</taxon>
    </lineage>
</organism>
<name>A0A5B0EAQ1_9MICC</name>
<dbReference type="Pfam" id="PF00989">
    <property type="entry name" value="PAS"/>
    <property type="match status" value="1"/>
</dbReference>
<dbReference type="GO" id="GO:0005524">
    <property type="term" value="F:ATP binding"/>
    <property type="evidence" value="ECO:0007669"/>
    <property type="project" value="UniProtKB-KW"/>
</dbReference>
<evidence type="ECO:0000256" key="4">
    <source>
        <dbReference type="ARBA" id="ARBA00022475"/>
    </source>
</evidence>
<dbReference type="InterPro" id="IPR000014">
    <property type="entry name" value="PAS"/>
</dbReference>
<proteinExistence type="predicted"/>
<evidence type="ECO:0000256" key="14">
    <source>
        <dbReference type="ARBA" id="ARBA00039401"/>
    </source>
</evidence>
<comment type="subcellular location">
    <subcellularLocation>
        <location evidence="2">Cell membrane</location>
        <topology evidence="2">Multi-pass membrane protein</topology>
    </subcellularLocation>
</comment>
<dbReference type="InterPro" id="IPR035965">
    <property type="entry name" value="PAS-like_dom_sf"/>
</dbReference>
<keyword evidence="12" id="KW-0902">Two-component regulatory system</keyword>
<dbReference type="InterPro" id="IPR004358">
    <property type="entry name" value="Sig_transdc_His_kin-like_C"/>
</dbReference>
<keyword evidence="5" id="KW-0597">Phosphoprotein</keyword>
<dbReference type="AlphaFoldDB" id="A0A5B0EAQ1"/>
<comment type="caution">
    <text evidence="16">The sequence shown here is derived from an EMBL/GenBank/DDBJ whole genome shotgun (WGS) entry which is preliminary data.</text>
</comment>
<dbReference type="InterPro" id="IPR003594">
    <property type="entry name" value="HATPase_dom"/>
</dbReference>
<evidence type="ECO:0000256" key="6">
    <source>
        <dbReference type="ARBA" id="ARBA00022679"/>
    </source>
</evidence>
<dbReference type="Gene3D" id="3.30.450.20">
    <property type="entry name" value="PAS domain"/>
    <property type="match status" value="2"/>
</dbReference>
<dbReference type="Proteomes" id="UP000323856">
    <property type="component" value="Unassembled WGS sequence"/>
</dbReference>
<dbReference type="InterPro" id="IPR050351">
    <property type="entry name" value="BphY/WalK/GraS-like"/>
</dbReference>
<dbReference type="InterPro" id="IPR036890">
    <property type="entry name" value="HATPase_C_sf"/>
</dbReference>
<evidence type="ECO:0000256" key="9">
    <source>
        <dbReference type="ARBA" id="ARBA00022777"/>
    </source>
</evidence>
<evidence type="ECO:0000256" key="10">
    <source>
        <dbReference type="ARBA" id="ARBA00022840"/>
    </source>
</evidence>
<dbReference type="InterPro" id="IPR033463">
    <property type="entry name" value="sCache_3"/>
</dbReference>
<dbReference type="EC" id="2.7.13.3" evidence="3"/>
<dbReference type="InterPro" id="IPR013767">
    <property type="entry name" value="PAS_fold"/>
</dbReference>
<dbReference type="CDD" id="cd00130">
    <property type="entry name" value="PAS"/>
    <property type="match status" value="1"/>
</dbReference>
<dbReference type="Pfam" id="PF02518">
    <property type="entry name" value="HATPase_c"/>
    <property type="match status" value="1"/>
</dbReference>
<feature type="domain" description="Histidine kinase" evidence="15">
    <location>
        <begin position="335"/>
        <end position="528"/>
    </location>
</feature>
<evidence type="ECO:0000256" key="2">
    <source>
        <dbReference type="ARBA" id="ARBA00004651"/>
    </source>
</evidence>
<evidence type="ECO:0000256" key="11">
    <source>
        <dbReference type="ARBA" id="ARBA00022989"/>
    </source>
</evidence>
<dbReference type="EMBL" id="VOBL01000017">
    <property type="protein sequence ID" value="KAA0974810.1"/>
    <property type="molecule type" value="Genomic_DNA"/>
</dbReference>
<protein>
    <recommendedName>
        <fullName evidence="14">Sensor-like histidine kinase SenX3</fullName>
        <ecNumber evidence="3">2.7.13.3</ecNumber>
    </recommendedName>
</protein>
<comment type="catalytic activity">
    <reaction evidence="1">
        <text>ATP + protein L-histidine = ADP + protein N-phospho-L-histidine.</text>
        <dbReference type="EC" id="2.7.13.3"/>
    </reaction>
</comment>
<dbReference type="Gene3D" id="1.10.287.130">
    <property type="match status" value="1"/>
</dbReference>
<dbReference type="PROSITE" id="PS50109">
    <property type="entry name" value="HIS_KIN"/>
    <property type="match status" value="1"/>
</dbReference>
<evidence type="ECO:0000256" key="7">
    <source>
        <dbReference type="ARBA" id="ARBA00022692"/>
    </source>
</evidence>
<keyword evidence="9 16" id="KW-0418">Kinase</keyword>
<keyword evidence="10" id="KW-0067">ATP-binding</keyword>
<keyword evidence="7" id="KW-0812">Transmembrane</keyword>
<keyword evidence="11" id="KW-1133">Transmembrane helix</keyword>
<evidence type="ECO:0000256" key="5">
    <source>
        <dbReference type="ARBA" id="ARBA00022553"/>
    </source>
</evidence>
<dbReference type="SMART" id="SM00091">
    <property type="entry name" value="PAS"/>
    <property type="match status" value="1"/>
</dbReference>
<dbReference type="SUPFAM" id="SSF55874">
    <property type="entry name" value="ATPase domain of HSP90 chaperone/DNA topoisomerase II/histidine kinase"/>
    <property type="match status" value="1"/>
</dbReference>
<evidence type="ECO:0000313" key="17">
    <source>
        <dbReference type="Proteomes" id="UP000323856"/>
    </source>
</evidence>
<reference evidence="16 17" key="1">
    <citation type="submission" date="2019-07" db="EMBL/GenBank/DDBJ databases">
        <title>Analysis of the biochemical properties, biological activity and biotechnological potential of siderophores and biosurfactants produced by Antarctic psychrotolerant bacteria.</title>
        <authorList>
            <person name="Styczynski M."/>
            <person name="Krucon T."/>
            <person name="Decewicz P."/>
            <person name="Dziewit L."/>
        </authorList>
    </citation>
    <scope>NUCLEOTIDE SEQUENCE [LARGE SCALE GENOMIC DNA]</scope>
    <source>
        <strain evidence="16 17">ANT_H27</strain>
    </source>
</reference>
<dbReference type="GO" id="GO:0006355">
    <property type="term" value="P:regulation of DNA-templated transcription"/>
    <property type="evidence" value="ECO:0007669"/>
    <property type="project" value="InterPro"/>
</dbReference>
<dbReference type="PANTHER" id="PTHR42878:SF7">
    <property type="entry name" value="SENSOR HISTIDINE KINASE GLRK"/>
    <property type="match status" value="1"/>
</dbReference>
<dbReference type="Pfam" id="PF14689">
    <property type="entry name" value="SPOB_a"/>
    <property type="match status" value="1"/>
</dbReference>
<evidence type="ECO:0000259" key="15">
    <source>
        <dbReference type="PROSITE" id="PS50109"/>
    </source>
</evidence>
<gene>
    <name evidence="16" type="ORF">FQ154_14730</name>
</gene>
<dbReference type="InterPro" id="IPR029151">
    <property type="entry name" value="Sensor-like_sf"/>
</dbReference>
<dbReference type="InterPro" id="IPR039506">
    <property type="entry name" value="SPOB_a"/>
</dbReference>
<dbReference type="GO" id="GO:0005886">
    <property type="term" value="C:plasma membrane"/>
    <property type="evidence" value="ECO:0007669"/>
    <property type="project" value="UniProtKB-SubCell"/>
</dbReference>
<dbReference type="PANTHER" id="PTHR42878">
    <property type="entry name" value="TWO-COMPONENT HISTIDINE KINASE"/>
    <property type="match status" value="1"/>
</dbReference>
<keyword evidence="4" id="KW-1003">Cell membrane</keyword>
<dbReference type="GO" id="GO:0000155">
    <property type="term" value="F:phosphorelay sensor kinase activity"/>
    <property type="evidence" value="ECO:0007669"/>
    <property type="project" value="InterPro"/>
</dbReference>
<dbReference type="PRINTS" id="PR00344">
    <property type="entry name" value="BCTRLSENSOR"/>
</dbReference>
<evidence type="ECO:0000256" key="13">
    <source>
        <dbReference type="ARBA" id="ARBA00023136"/>
    </source>
</evidence>
<dbReference type="SUPFAM" id="SSF55890">
    <property type="entry name" value="Sporulation response regulatory protein Spo0B"/>
    <property type="match status" value="1"/>
</dbReference>
<keyword evidence="8" id="KW-0547">Nucleotide-binding</keyword>
<dbReference type="OrthoDB" id="9792686at2"/>
<dbReference type="RefSeq" id="WP_043473676.1">
    <property type="nucleotide sequence ID" value="NZ_VOBL01000017.1"/>
</dbReference>
<dbReference type="Pfam" id="PF17203">
    <property type="entry name" value="sCache_3_2"/>
    <property type="match status" value="1"/>
</dbReference>
<evidence type="ECO:0000256" key="1">
    <source>
        <dbReference type="ARBA" id="ARBA00000085"/>
    </source>
</evidence>
<keyword evidence="13" id="KW-0472">Membrane</keyword>
<dbReference type="GO" id="GO:0030295">
    <property type="term" value="F:protein kinase activator activity"/>
    <property type="evidence" value="ECO:0007669"/>
    <property type="project" value="TreeGrafter"/>
</dbReference>